<dbReference type="Pfam" id="PF14214">
    <property type="entry name" value="Helitron_like_N"/>
    <property type="match status" value="1"/>
</dbReference>
<reference evidence="4" key="1">
    <citation type="journal article" date="2019" name="Sci. Rep.">
        <title>Draft genome of Tanacetum cinerariifolium, the natural source of mosquito coil.</title>
        <authorList>
            <person name="Yamashiro T."/>
            <person name="Shiraishi A."/>
            <person name="Satake H."/>
            <person name="Nakayama K."/>
        </authorList>
    </citation>
    <scope>NUCLEOTIDE SEQUENCE</scope>
</reference>
<name>A0A699H5F2_TANCI</name>
<dbReference type="PANTHER" id="PTHR45786:SF74">
    <property type="entry name" value="ATP-DEPENDENT DNA HELICASE"/>
    <property type="match status" value="1"/>
</dbReference>
<keyword evidence="1" id="KW-0227">DNA damage</keyword>
<dbReference type="GO" id="GO:0006281">
    <property type="term" value="P:DNA repair"/>
    <property type="evidence" value="ECO:0007669"/>
    <property type="project" value="UniProtKB-KW"/>
</dbReference>
<keyword evidence="1" id="KW-0547">Nucleotide-binding</keyword>
<comment type="catalytic activity">
    <reaction evidence="1">
        <text>ATP + H2O = ADP + phosphate + H(+)</text>
        <dbReference type="Rhea" id="RHEA:13065"/>
        <dbReference type="ChEBI" id="CHEBI:15377"/>
        <dbReference type="ChEBI" id="CHEBI:15378"/>
        <dbReference type="ChEBI" id="CHEBI:30616"/>
        <dbReference type="ChEBI" id="CHEBI:43474"/>
        <dbReference type="ChEBI" id="CHEBI:456216"/>
        <dbReference type="EC" id="5.6.2.3"/>
    </reaction>
</comment>
<gene>
    <name evidence="4" type="ORF">Tci_312371</name>
</gene>
<protein>
    <recommendedName>
        <fullName evidence="1">ATP-dependent DNA helicase</fullName>
        <ecNumber evidence="1">5.6.2.3</ecNumber>
    </recommendedName>
</protein>
<evidence type="ECO:0000256" key="1">
    <source>
        <dbReference type="RuleBase" id="RU363044"/>
    </source>
</evidence>
<evidence type="ECO:0000259" key="3">
    <source>
        <dbReference type="Pfam" id="PF14214"/>
    </source>
</evidence>
<keyword evidence="1" id="KW-0067">ATP-binding</keyword>
<dbReference type="PANTHER" id="PTHR45786">
    <property type="entry name" value="DNA BINDING PROTEIN-LIKE"/>
    <property type="match status" value="1"/>
</dbReference>
<feature type="domain" description="Helitron helicase-like" evidence="3">
    <location>
        <begin position="113"/>
        <end position="187"/>
    </location>
</feature>
<keyword evidence="1" id="KW-0347">Helicase</keyword>
<dbReference type="AlphaFoldDB" id="A0A699H5F2"/>
<dbReference type="GO" id="GO:0006310">
    <property type="term" value="P:DNA recombination"/>
    <property type="evidence" value="ECO:0007669"/>
    <property type="project" value="UniProtKB-KW"/>
</dbReference>
<evidence type="ECO:0000259" key="2">
    <source>
        <dbReference type="Pfam" id="PF05970"/>
    </source>
</evidence>
<organism evidence="4">
    <name type="scientific">Tanacetum cinerariifolium</name>
    <name type="common">Dalmatian daisy</name>
    <name type="synonym">Chrysanthemum cinerariifolium</name>
    <dbReference type="NCBI Taxonomy" id="118510"/>
    <lineage>
        <taxon>Eukaryota</taxon>
        <taxon>Viridiplantae</taxon>
        <taxon>Streptophyta</taxon>
        <taxon>Embryophyta</taxon>
        <taxon>Tracheophyta</taxon>
        <taxon>Spermatophyta</taxon>
        <taxon>Magnoliopsida</taxon>
        <taxon>eudicotyledons</taxon>
        <taxon>Gunneridae</taxon>
        <taxon>Pentapetalae</taxon>
        <taxon>asterids</taxon>
        <taxon>campanulids</taxon>
        <taxon>Asterales</taxon>
        <taxon>Asteraceae</taxon>
        <taxon>Asteroideae</taxon>
        <taxon>Anthemideae</taxon>
        <taxon>Anthemidinae</taxon>
        <taxon>Tanacetum</taxon>
    </lineage>
</organism>
<dbReference type="InterPro" id="IPR010285">
    <property type="entry name" value="DNA_helicase_pif1-like_DEAD"/>
</dbReference>
<dbReference type="GO" id="GO:0016787">
    <property type="term" value="F:hydrolase activity"/>
    <property type="evidence" value="ECO:0007669"/>
    <property type="project" value="UniProtKB-KW"/>
</dbReference>
<evidence type="ECO:0000313" key="4">
    <source>
        <dbReference type="EMBL" id="GEX40396.1"/>
    </source>
</evidence>
<dbReference type="GO" id="GO:0005524">
    <property type="term" value="F:ATP binding"/>
    <property type="evidence" value="ECO:0007669"/>
    <property type="project" value="UniProtKB-KW"/>
</dbReference>
<feature type="domain" description="DNA helicase Pif1-like DEAD-box helicase" evidence="2">
    <location>
        <begin position="320"/>
        <end position="387"/>
    </location>
</feature>
<dbReference type="GO" id="GO:0043139">
    <property type="term" value="F:5'-3' DNA helicase activity"/>
    <property type="evidence" value="ECO:0007669"/>
    <property type="project" value="UniProtKB-EC"/>
</dbReference>
<comment type="caution">
    <text evidence="4">The sequence shown here is derived from an EMBL/GenBank/DDBJ whole genome shotgun (WGS) entry which is preliminary data.</text>
</comment>
<accession>A0A699H5F2</accession>
<keyword evidence="1" id="KW-0378">Hydrolase</keyword>
<dbReference type="EMBL" id="BKCJ010106345">
    <property type="protein sequence ID" value="GEX40396.1"/>
    <property type="molecule type" value="Genomic_DNA"/>
</dbReference>
<dbReference type="EC" id="5.6.2.3" evidence="1"/>
<proteinExistence type="inferred from homology"/>
<keyword evidence="1" id="KW-0233">DNA recombination</keyword>
<comment type="similarity">
    <text evidence="1">Belongs to the helicase family.</text>
</comment>
<sequence length="531" mass="61301">MAIEWFRSHHSQDFSLRLLSEITSSRQYNAPTVFEVAAQIVNYFGDGIPVRDIFMNKNNVGPQRISELHPSYMALQYRLLFPYGEDGFHEKKDYYVNEGTQKTKRGYITMKEYYAYIIQHRPNQGTTLLRGGRLLQQYLVDAFTAVEEQRLKWTRNNHDTLRNDLYHNLCDAVTRGDTSAAGLGKRILKERFKCTTPDEINDIISAELPSPAEDPYEYKVVSEFMLDEPCGKDVNYTPCTTEGNAQNITPREALDFDVNKSKVKHEQLHSLLNPEQRLVYDKDYNHETAIIPKDCACRGILRHVILYVTIVQLTPTLLLSNSVSLNELGIASLLLLDGRTTHRIFVTPLELVENNTCNIKQNTHLVELMQQVKLIIWDEAPMTQRYLRKCCKVLKVTRRMRVNEYSGNEEIDLQKQNFNTVGDEKLQTKKKETEDEPTWIKILEEFLIKSLSSPIERIALETYLDFTTRQTDESYLKERAILTPINDDADAINEFMFKKPGGVSMTYNSADKICKASTDTEDQHHLSRLSS</sequence>
<dbReference type="InterPro" id="IPR025476">
    <property type="entry name" value="Helitron_helicase-like"/>
</dbReference>
<keyword evidence="1" id="KW-0234">DNA repair</keyword>
<comment type="cofactor">
    <cofactor evidence="1">
        <name>Mg(2+)</name>
        <dbReference type="ChEBI" id="CHEBI:18420"/>
    </cofactor>
</comment>
<dbReference type="Pfam" id="PF05970">
    <property type="entry name" value="PIF1"/>
    <property type="match status" value="1"/>
</dbReference>
<dbReference type="GO" id="GO:0000723">
    <property type="term" value="P:telomere maintenance"/>
    <property type="evidence" value="ECO:0007669"/>
    <property type="project" value="InterPro"/>
</dbReference>